<protein>
    <submittedName>
        <fullName evidence="1">Uncharacterized protein</fullName>
    </submittedName>
</protein>
<organism evidence="1 2">
    <name type="scientific">Methylomirabilis oxygeniifera</name>
    <dbReference type="NCBI Taxonomy" id="671143"/>
    <lineage>
        <taxon>Bacteria</taxon>
        <taxon>Candidatus Methylomirabilota</taxon>
        <taxon>Candidatus Methylomirabilia</taxon>
        <taxon>Candidatus Methylomirabilales</taxon>
        <taxon>Candidatus Methylomirabilaceae</taxon>
        <taxon>Candidatus Methylomirabilis</taxon>
    </lineage>
</organism>
<dbReference type="EMBL" id="FP565575">
    <property type="protein sequence ID" value="CBE68608.1"/>
    <property type="molecule type" value="Genomic_DNA"/>
</dbReference>
<evidence type="ECO:0000313" key="2">
    <source>
        <dbReference type="Proteomes" id="UP000006898"/>
    </source>
</evidence>
<accession>D5MFS7</accession>
<reference evidence="1 2" key="1">
    <citation type="journal article" date="2010" name="Nature">
        <title>Nitrite-driven anaerobic methane oxidation by oxygenic bacteria.</title>
        <authorList>
            <person name="Ettwig K.F."/>
            <person name="Butler M.K."/>
            <person name="Le Paslier D."/>
            <person name="Pelletier E."/>
            <person name="Mangenot S."/>
            <person name="Kuypers M.M.M."/>
            <person name="Schreiber F."/>
            <person name="Dutilh B.E."/>
            <person name="Zedelius J."/>
            <person name="de Beer D."/>
            <person name="Gloerich J."/>
            <person name="Wessels H.J.C.T."/>
            <person name="van Allen T."/>
            <person name="Luesken F."/>
            <person name="Wu M."/>
            <person name="van de Pas-Schoonen K.T."/>
            <person name="Op den Camp H.J.M."/>
            <person name="Janssen-Megens E.M."/>
            <person name="Francoijs K-J."/>
            <person name="Stunnenberg H."/>
            <person name="Weissenbach J."/>
            <person name="Jetten M.S.M."/>
            <person name="Strous M."/>
        </authorList>
    </citation>
    <scope>NUCLEOTIDE SEQUENCE [LARGE SCALE GENOMIC DNA]</scope>
</reference>
<dbReference type="STRING" id="671143.DAMO_1548"/>
<gene>
    <name evidence="1" type="ORF">DAMO_1548</name>
</gene>
<evidence type="ECO:0000313" key="1">
    <source>
        <dbReference type="EMBL" id="CBE68608.1"/>
    </source>
</evidence>
<dbReference type="AlphaFoldDB" id="D5MFS7"/>
<proteinExistence type="predicted"/>
<dbReference type="Proteomes" id="UP000006898">
    <property type="component" value="Chromosome"/>
</dbReference>
<sequence>MRTYRATLPLFHLDFSRLFHHILTVQRPSPFGRSFLVGGRPMVGRQTLDLLIEVRILAPQPFTRCLTIRAFRITVVLNHPRSSYSACIRSV</sequence>
<dbReference type="KEGG" id="mox:DAMO_1548"/>
<name>D5MFS7_METO1</name>
<dbReference type="HOGENOM" id="CLU_2421497_0_0_0"/>